<dbReference type="OrthoDB" id="350094at2157"/>
<evidence type="ECO:0000313" key="7">
    <source>
        <dbReference type="Proteomes" id="UP000006469"/>
    </source>
</evidence>
<dbReference type="PATRIC" id="fig|523841.21.peg.3479"/>
<dbReference type="AlphaFoldDB" id="I3RBH5"/>
<reference evidence="5 8" key="3">
    <citation type="journal article" date="2014" name="PLoS Genet.">
        <title>Phylogenetically driven sequencing of extremely halophilic archaea reveals strategies for static and dynamic osmo-response.</title>
        <authorList>
            <person name="Becker E.A."/>
            <person name="Seitzer P.M."/>
            <person name="Tritt A."/>
            <person name="Larsen D."/>
            <person name="Krusor M."/>
            <person name="Yao A.I."/>
            <person name="Wu D."/>
            <person name="Madern D."/>
            <person name="Eisen J.A."/>
            <person name="Darling A.E."/>
            <person name="Facciotti M.T."/>
        </authorList>
    </citation>
    <scope>NUCLEOTIDE SEQUENCE [LARGE SCALE GENOMIC DNA]</scope>
    <source>
        <strain evidence="5">ATCC 33500</strain>
        <strain evidence="8">ATCC 33500 / DSM 1411 / JCM 8866 / NBRC 14739 / NCIMB 2177 / R-4</strain>
    </source>
</reference>
<dbReference type="InterPro" id="IPR011037">
    <property type="entry name" value="Pyrv_Knase-like_insert_dom_sf"/>
</dbReference>
<feature type="region of interest" description="Disordered" evidence="1">
    <location>
        <begin position="214"/>
        <end position="244"/>
    </location>
</feature>
<geneLocation type="plasmid" evidence="4 9">
    <name>HMPLAS1</name>
</geneLocation>
<dbReference type="RefSeq" id="WP_004060659.1">
    <property type="nucleotide sequence ID" value="NC_017944.1"/>
</dbReference>
<dbReference type="Pfam" id="PF03475">
    <property type="entry name" value="YiiM_3-alpha"/>
    <property type="match status" value="1"/>
</dbReference>
<dbReference type="InterPro" id="IPR005163">
    <property type="entry name" value="Tri_helical_YiiM-like"/>
</dbReference>
<feature type="domain" description="MOSC" evidence="2">
    <location>
        <begin position="37"/>
        <end position="171"/>
    </location>
</feature>
<evidence type="ECO:0000313" key="8">
    <source>
        <dbReference type="Proteomes" id="UP000011603"/>
    </source>
</evidence>
<dbReference type="GO" id="GO:0030170">
    <property type="term" value="F:pyridoxal phosphate binding"/>
    <property type="evidence" value="ECO:0007669"/>
    <property type="project" value="InterPro"/>
</dbReference>
<accession>I3RBH5</accession>
<dbReference type="Proteomes" id="UP000299011">
    <property type="component" value="Plasmid pHME505"/>
</dbReference>
<evidence type="ECO:0000313" key="9">
    <source>
        <dbReference type="Proteomes" id="UP000027075"/>
    </source>
</evidence>
<gene>
    <name evidence="3" type="ordered locus">HFX_6469</name>
    <name evidence="4" type="ORF">BM92_15715</name>
    <name evidence="5" type="ORF">C439_17323</name>
    <name evidence="6" type="ORF">E6P09_15650</name>
</gene>
<proteinExistence type="predicted"/>
<dbReference type="EMBL" id="CP001871">
    <property type="protein sequence ID" value="AFK21585.1"/>
    <property type="molecule type" value="Genomic_DNA"/>
</dbReference>
<reference evidence="4 9" key="4">
    <citation type="submission" date="2014-04" db="EMBL/GenBank/DDBJ databases">
        <title>Transcriptional profiles of Haloferax mediterranei on the basis of nitrogen availability.</title>
        <authorList>
            <person name="Bautista V."/>
        </authorList>
    </citation>
    <scope>NUCLEOTIDE SEQUENCE [LARGE SCALE GENOMIC DNA]</scope>
    <source>
        <strain evidence="4">ATCC 33500</strain>
        <strain evidence="9">ATCC 33500 / DSM 1411 / JCM 8866 / NBRC 14739 / NCIMB 2177 / R-4</strain>
        <plasmid evidence="4">HMPLAS1</plasmid>
        <plasmid evidence="9">Plasmid HMPLAS1</plasmid>
    </source>
</reference>
<reference evidence="3" key="5">
    <citation type="submission" date="2014-05" db="EMBL/GenBank/DDBJ databases">
        <authorList>
            <person name="Wang L."/>
            <person name="Yang H."/>
            <person name="Xiang H."/>
        </authorList>
    </citation>
    <scope>NUCLEOTIDE SEQUENCE</scope>
    <source>
        <strain evidence="3">CGMCC 1.2087</strain>
        <plasmid evidence="3">pHM500</plasmid>
    </source>
</reference>
<dbReference type="GO" id="GO:0003824">
    <property type="term" value="F:catalytic activity"/>
    <property type="evidence" value="ECO:0007669"/>
    <property type="project" value="InterPro"/>
</dbReference>
<dbReference type="KEGG" id="hme:HFX_6469"/>
<organism evidence="3 7">
    <name type="scientific">Haloferax mediterranei (strain ATCC 33500 / DSM 1411 / JCM 8866 / NBRC 14739 / NCIMB 2177 / R-4)</name>
    <name type="common">Halobacterium mediterranei</name>
    <dbReference type="NCBI Taxonomy" id="523841"/>
    <lineage>
        <taxon>Archaea</taxon>
        <taxon>Methanobacteriati</taxon>
        <taxon>Methanobacteriota</taxon>
        <taxon>Stenosarchaea group</taxon>
        <taxon>Halobacteria</taxon>
        <taxon>Halobacteriales</taxon>
        <taxon>Haloferacaceae</taxon>
        <taxon>Haloferax</taxon>
    </lineage>
</organism>
<dbReference type="SUPFAM" id="SSF50800">
    <property type="entry name" value="PK beta-barrel domain-like"/>
    <property type="match status" value="1"/>
</dbReference>
<evidence type="ECO:0000313" key="3">
    <source>
        <dbReference type="EMBL" id="AFK21585.1"/>
    </source>
</evidence>
<dbReference type="PROSITE" id="PS51340">
    <property type="entry name" value="MOSC"/>
    <property type="match status" value="1"/>
</dbReference>
<dbReference type="EMBL" id="AOLO01000015">
    <property type="protein sequence ID" value="ELZ97105.1"/>
    <property type="molecule type" value="Genomic_DNA"/>
</dbReference>
<dbReference type="GeneID" id="40157881"/>
<dbReference type="PANTHER" id="PTHR30212:SF2">
    <property type="entry name" value="PROTEIN YIIM"/>
    <property type="match status" value="1"/>
</dbReference>
<dbReference type="Pfam" id="PF03473">
    <property type="entry name" value="MOSC"/>
    <property type="match status" value="1"/>
</dbReference>
<dbReference type="HOGENOM" id="CLU_082566_1_1_2"/>
<reference evidence="3" key="1">
    <citation type="journal article" date="2012" name="Appl. Environ. Microbiol.">
        <title>Identification of the haloarchaeal phasin (PhaP) that functions in polyhydroxyalkanoate accumulation and granule formation in Haloferax mediterranei.</title>
        <authorList>
            <person name="Cai S."/>
            <person name="Cai L."/>
            <person name="Liu H."/>
            <person name="Liu X."/>
            <person name="Han J."/>
            <person name="Zhou J."/>
            <person name="Xiang H."/>
        </authorList>
    </citation>
    <scope>NUCLEOTIDE SEQUENCE</scope>
    <source>
        <strain evidence="3">CGMCC 1.2087</strain>
    </source>
</reference>
<evidence type="ECO:0000313" key="10">
    <source>
        <dbReference type="Proteomes" id="UP000299011"/>
    </source>
</evidence>
<protein>
    <submittedName>
        <fullName evidence="3">MOSC domain protein</fullName>
    </submittedName>
    <submittedName>
        <fullName evidence="5">MOSC domain-containing protein</fullName>
    </submittedName>
    <submittedName>
        <fullName evidence="4">Sulfurase</fullName>
    </submittedName>
</protein>
<reference evidence="6 10" key="6">
    <citation type="submission" date="2019-04" db="EMBL/GenBank/DDBJ databases">
        <title>Methylomes of two halophilic Archaea, Haloarcula marismortui and Haloferax mediterranei.</title>
        <authorList>
            <person name="DasSarma S."/>
            <person name="DasSarma P."/>
            <person name="DasSarma S."/>
            <person name="Fomenkov A."/>
            <person name="Vincze T."/>
            <person name="Anton B.P."/>
            <person name="Roberts R.J."/>
        </authorList>
    </citation>
    <scope>NUCLEOTIDE SEQUENCE [LARGE SCALE GENOMIC DNA]</scope>
    <source>
        <strain evidence="6">ATCC 33500</strain>
        <strain evidence="10">ATCC 33500 / DSM 1411 / JCM 8866 / NBRC 14739 / NCIMB 2177 / R-4</strain>
        <plasmid evidence="6 10">pHME505</plasmid>
    </source>
</reference>
<reference evidence="3 7" key="2">
    <citation type="journal article" date="2012" name="J. Bacteriol.">
        <title>Complete genome sequence of the metabolically versatile halophilic archaeon Haloferax mediterranei, a poly(3-hydroxybutyrate-co-3-hydroxyvalerate) producer.</title>
        <authorList>
            <person name="Han J."/>
            <person name="Zhang F."/>
            <person name="Hou J."/>
            <person name="Liu X."/>
            <person name="Li M."/>
            <person name="Liu H."/>
            <person name="Cai L."/>
            <person name="Zhang B."/>
            <person name="Chen Y."/>
            <person name="Zhou J."/>
            <person name="Hu S."/>
            <person name="Xiang H."/>
        </authorList>
    </citation>
    <scope>NUCLEOTIDE SEQUENCE [LARGE SCALE GENOMIC DNA]</scope>
    <source>
        <strain evidence="7">ATCC 33500 / DSM 1411 / JCM 8866 / NBRC 14739 / NCIMB 2177 / R-4</strain>
        <strain evidence="3">CGMCC 1.2087</strain>
        <plasmid evidence="7">pHM500</plasmid>
    </source>
</reference>
<evidence type="ECO:0000256" key="1">
    <source>
        <dbReference type="SAM" id="MobiDB-lite"/>
    </source>
</evidence>
<geneLocation type="plasmid" evidence="6 10">
    <name>pHME505</name>
</geneLocation>
<sequence>MTVAHIRSIQVGTPETYGTEGATDPMDRPWETAFYKQPVDGELFLGETNLDGDRQANLRHHGGPEKAVCVYPGEHYPYWEEKLEVDLGPAAFGENFTIEGFTEREACIGDIYEVGEATVQITQPRSPCWKLARRWRVKDLAVQVEQTGYTGWYLRVLETGTVAPGESIRLVDRPNPDWSVARATKVRYRMSDDRELAGELADVEELGKSWTKRLERRAETGAHPDSNPRVIGPNESIGADDEGQ</sequence>
<evidence type="ECO:0000313" key="5">
    <source>
        <dbReference type="EMBL" id="ELZ97105.1"/>
    </source>
</evidence>
<keyword evidence="3" id="KW-0614">Plasmid</keyword>
<name>I3RBH5_HALMT</name>
<dbReference type="EMBL" id="CP007554">
    <property type="protein sequence ID" value="AHZ24368.1"/>
    <property type="molecule type" value="Genomic_DNA"/>
</dbReference>
<dbReference type="Gene3D" id="2.40.33.20">
    <property type="entry name" value="PK beta-barrel domain-like"/>
    <property type="match status" value="1"/>
</dbReference>
<dbReference type="PANTHER" id="PTHR30212">
    <property type="entry name" value="PROTEIN YIIM"/>
    <property type="match status" value="1"/>
</dbReference>
<dbReference type="InterPro" id="IPR005302">
    <property type="entry name" value="MoCF_Sase_C"/>
</dbReference>
<keyword evidence="8" id="KW-1185">Reference proteome</keyword>
<dbReference type="Proteomes" id="UP000027075">
    <property type="component" value="Plasmid HMPLAS1"/>
</dbReference>
<evidence type="ECO:0000259" key="2">
    <source>
        <dbReference type="PROSITE" id="PS51340"/>
    </source>
</evidence>
<evidence type="ECO:0000313" key="6">
    <source>
        <dbReference type="EMBL" id="QCQ76773.1"/>
    </source>
</evidence>
<dbReference type="InterPro" id="IPR052353">
    <property type="entry name" value="Benzoxazolinone_Detox_Enz"/>
</dbReference>
<evidence type="ECO:0000313" key="4">
    <source>
        <dbReference type="EMBL" id="AHZ24368.1"/>
    </source>
</evidence>
<dbReference type="Proteomes" id="UP000011603">
    <property type="component" value="Unassembled WGS sequence"/>
</dbReference>
<dbReference type="GO" id="GO:0030151">
    <property type="term" value="F:molybdenum ion binding"/>
    <property type="evidence" value="ECO:0007669"/>
    <property type="project" value="InterPro"/>
</dbReference>
<dbReference type="Proteomes" id="UP000006469">
    <property type="component" value="Plasmid pHM500"/>
</dbReference>
<dbReference type="EMBL" id="CP039140">
    <property type="protein sequence ID" value="QCQ76773.1"/>
    <property type="molecule type" value="Genomic_DNA"/>
</dbReference>
<geneLocation type="plasmid" evidence="3 7">
    <name>pHM500</name>
</geneLocation>